<dbReference type="EMBL" id="KB201262">
    <property type="protein sequence ID" value="ESO98180.1"/>
    <property type="molecule type" value="Genomic_DNA"/>
</dbReference>
<dbReference type="InterPro" id="IPR027417">
    <property type="entry name" value="P-loop_NTPase"/>
</dbReference>
<dbReference type="PANTHER" id="PTHR15723">
    <property type="entry name" value="CARBOHYDRATE SULFOTRANSFERASE 15"/>
    <property type="match status" value="1"/>
</dbReference>
<gene>
    <name evidence="2" type="ORF">LOTGIDRAFT_114620</name>
</gene>
<dbReference type="InterPro" id="IPR000863">
    <property type="entry name" value="Sulfotransferase_dom"/>
</dbReference>
<dbReference type="OMA" id="FNETRIV"/>
<organism evidence="2 3">
    <name type="scientific">Lottia gigantea</name>
    <name type="common">Giant owl limpet</name>
    <dbReference type="NCBI Taxonomy" id="225164"/>
    <lineage>
        <taxon>Eukaryota</taxon>
        <taxon>Metazoa</taxon>
        <taxon>Spiralia</taxon>
        <taxon>Lophotrochozoa</taxon>
        <taxon>Mollusca</taxon>
        <taxon>Gastropoda</taxon>
        <taxon>Patellogastropoda</taxon>
        <taxon>Lottioidea</taxon>
        <taxon>Lottiidae</taxon>
        <taxon>Lottia</taxon>
    </lineage>
</organism>
<dbReference type="Pfam" id="PF00685">
    <property type="entry name" value="Sulfotransfer_1"/>
    <property type="match status" value="1"/>
</dbReference>
<dbReference type="GO" id="GO:0019319">
    <property type="term" value="P:hexose biosynthetic process"/>
    <property type="evidence" value="ECO:0007669"/>
    <property type="project" value="TreeGrafter"/>
</dbReference>
<dbReference type="CTD" id="20231115"/>
<dbReference type="SUPFAM" id="SSF52540">
    <property type="entry name" value="P-loop containing nucleoside triphosphate hydrolases"/>
    <property type="match status" value="1"/>
</dbReference>
<dbReference type="AlphaFoldDB" id="V4ATF4"/>
<dbReference type="GeneID" id="20231115"/>
<evidence type="ECO:0000259" key="1">
    <source>
        <dbReference type="Pfam" id="PF00685"/>
    </source>
</evidence>
<dbReference type="HOGENOM" id="CLU_017703_2_0_1"/>
<accession>V4ATF4</accession>
<evidence type="ECO:0000313" key="3">
    <source>
        <dbReference type="Proteomes" id="UP000030746"/>
    </source>
</evidence>
<dbReference type="Gene3D" id="3.40.50.300">
    <property type="entry name" value="P-loop containing nucleotide triphosphate hydrolases"/>
    <property type="match status" value="1"/>
</dbReference>
<dbReference type="GO" id="GO:0050659">
    <property type="term" value="F:N-acetylgalactosamine 4-sulfate 6-O-sulfotransferase activity"/>
    <property type="evidence" value="ECO:0007669"/>
    <property type="project" value="TreeGrafter"/>
</dbReference>
<dbReference type="RefSeq" id="XP_009050889.1">
    <property type="nucleotide sequence ID" value="XM_009052641.1"/>
</dbReference>
<feature type="domain" description="Sulfotransferase" evidence="1">
    <location>
        <begin position="143"/>
        <end position="287"/>
    </location>
</feature>
<reference evidence="2 3" key="1">
    <citation type="journal article" date="2013" name="Nature">
        <title>Insights into bilaterian evolution from three spiralian genomes.</title>
        <authorList>
            <person name="Simakov O."/>
            <person name="Marletaz F."/>
            <person name="Cho S.J."/>
            <person name="Edsinger-Gonzales E."/>
            <person name="Havlak P."/>
            <person name="Hellsten U."/>
            <person name="Kuo D.H."/>
            <person name="Larsson T."/>
            <person name="Lv J."/>
            <person name="Arendt D."/>
            <person name="Savage R."/>
            <person name="Osoegawa K."/>
            <person name="de Jong P."/>
            <person name="Grimwood J."/>
            <person name="Chapman J.A."/>
            <person name="Shapiro H."/>
            <person name="Aerts A."/>
            <person name="Otillar R.P."/>
            <person name="Terry A.Y."/>
            <person name="Boore J.L."/>
            <person name="Grigoriev I.V."/>
            <person name="Lindberg D.R."/>
            <person name="Seaver E.C."/>
            <person name="Weisblat D.A."/>
            <person name="Putnam N.H."/>
            <person name="Rokhsar D.S."/>
        </authorList>
    </citation>
    <scope>NUCLEOTIDE SEQUENCE [LARGE SCALE GENOMIC DNA]</scope>
</reference>
<dbReference type="Proteomes" id="UP000030746">
    <property type="component" value="Unassembled WGS sequence"/>
</dbReference>
<evidence type="ECO:0000313" key="2">
    <source>
        <dbReference type="EMBL" id="ESO98180.1"/>
    </source>
</evidence>
<dbReference type="PANTHER" id="PTHR15723:SF0">
    <property type="entry name" value="CARBOHYDRATE SULFOTRANSFERASE 15"/>
    <property type="match status" value="1"/>
</dbReference>
<name>V4ATF4_LOTGI</name>
<dbReference type="InterPro" id="IPR052654">
    <property type="entry name" value="CS_Sulfotransferase"/>
</dbReference>
<keyword evidence="3" id="KW-1185">Reference proteome</keyword>
<dbReference type="OrthoDB" id="8068875at2759"/>
<dbReference type="KEGG" id="lgi:LOTGIDRAFT_114620"/>
<sequence>GVLSHIRIKKVHNPRLRCLPYFYIVGQPRSGLHNIYNRLIRHPDIIQPPYTDNFWLERRRFDCSIALIFSAPGCSTVDTYLDYFHGVSQKILANGIKNKNTNTTYHSDYSGDIMWDNTRWFELSINKDCKEPCFTNADYIKHLNPSAKIIISLRDPVERLYSDYLAQSVWLKYTPQVEDFNKMVFELIYNFKNCLKEDNSIRTCVYSSGLQNANSKVRLGIGLYSIYLEDWYRAFSKFQIHVIHFENYLENTEKEMSRLFRFLGLRQLTKGESKKVMTEVPTNRRTNEADEGEMWTETRETLAEFYRQYNEALAKLLNDTKFLWGNTSGS</sequence>
<feature type="non-terminal residue" evidence="2">
    <location>
        <position position="1"/>
    </location>
</feature>
<dbReference type="STRING" id="225164.V4ATF4"/>
<proteinExistence type="predicted"/>
<protein>
    <recommendedName>
        <fullName evidence="1">Sulfotransferase domain-containing protein</fullName>
    </recommendedName>
</protein>